<accession>B6HT03</accession>
<feature type="region of interest" description="Disordered" evidence="1">
    <location>
        <begin position="88"/>
        <end position="110"/>
    </location>
</feature>
<feature type="compositionally biased region" description="Low complexity" evidence="1">
    <location>
        <begin position="99"/>
        <end position="110"/>
    </location>
</feature>
<evidence type="ECO:0000313" key="4">
    <source>
        <dbReference type="Proteomes" id="UP000000724"/>
    </source>
</evidence>
<evidence type="ECO:0000256" key="1">
    <source>
        <dbReference type="SAM" id="MobiDB-lite"/>
    </source>
</evidence>
<gene>
    <name evidence="3" type="ORF">Pc22g25950</name>
    <name evidence="3" type="ORF">PCH_Pc22g25950</name>
</gene>
<feature type="transmembrane region" description="Helical" evidence="2">
    <location>
        <begin position="23"/>
        <end position="41"/>
    </location>
</feature>
<keyword evidence="4" id="KW-1185">Reference proteome</keyword>
<sequence>MGCIGYAYVAVRRSWKSEKDTGVYFRWVLGLSVVLAVVWLVKMRERQIKCRPKIGPLSLTNHIHQNDVAVDTIAVCIYCVVYRAGRMADPHAGAPGPPRTTTRGTTSTRE</sequence>
<organism evidence="3 4">
    <name type="scientific">Penicillium rubens (strain ATCC 28089 / DSM 1075 / NRRL 1951 / Wisconsin 54-1255)</name>
    <name type="common">Penicillium chrysogenum</name>
    <dbReference type="NCBI Taxonomy" id="500485"/>
    <lineage>
        <taxon>Eukaryota</taxon>
        <taxon>Fungi</taxon>
        <taxon>Dikarya</taxon>
        <taxon>Ascomycota</taxon>
        <taxon>Pezizomycotina</taxon>
        <taxon>Eurotiomycetes</taxon>
        <taxon>Eurotiomycetidae</taxon>
        <taxon>Eurotiales</taxon>
        <taxon>Aspergillaceae</taxon>
        <taxon>Penicillium</taxon>
        <taxon>Penicillium chrysogenum species complex</taxon>
    </lineage>
</organism>
<proteinExistence type="predicted"/>
<reference evidence="3 4" key="1">
    <citation type="journal article" date="2008" name="Nat. Biotechnol.">
        <title>Genome sequencing and analysis of the filamentous fungus Penicillium chrysogenum.</title>
        <authorList>
            <person name="van den Berg M.A."/>
            <person name="Albang R."/>
            <person name="Albermann K."/>
            <person name="Badger J.H."/>
            <person name="Daran J.-M."/>
            <person name="Driessen A.J.M."/>
            <person name="Garcia-Estrada C."/>
            <person name="Fedorova N.D."/>
            <person name="Harris D.M."/>
            <person name="Heijne W.H.M."/>
            <person name="Joardar V.S."/>
            <person name="Kiel J.A.K.W."/>
            <person name="Kovalchuk A."/>
            <person name="Martin J.F."/>
            <person name="Nierman W.C."/>
            <person name="Nijland J.G."/>
            <person name="Pronk J.T."/>
            <person name="Roubos J.A."/>
            <person name="van der Klei I.J."/>
            <person name="van Peij N.N.M.E."/>
            <person name="Veenhuis M."/>
            <person name="von Doehren H."/>
            <person name="Wagner C."/>
            <person name="Wortman J.R."/>
            <person name="Bovenberg R.A.L."/>
        </authorList>
    </citation>
    <scope>NUCLEOTIDE SEQUENCE [LARGE SCALE GENOMIC DNA]</scope>
    <source>
        <strain evidence="4">ATCC 28089 / DSM 1075 / NRRL 1951 / Wisconsin 54-1255</strain>
    </source>
</reference>
<dbReference type="VEuPathDB" id="FungiDB:PCH_Pc22g25950"/>
<evidence type="ECO:0000256" key="2">
    <source>
        <dbReference type="SAM" id="Phobius"/>
    </source>
</evidence>
<evidence type="ECO:0000313" key="3">
    <source>
        <dbReference type="EMBL" id="CAP99883.1"/>
    </source>
</evidence>
<name>B6HT03_PENRW</name>
<keyword evidence="2" id="KW-1133">Transmembrane helix</keyword>
<dbReference type="HOGENOM" id="CLU_2171889_0_0_1"/>
<dbReference type="Proteomes" id="UP000000724">
    <property type="component" value="Contig Pc00c22"/>
</dbReference>
<dbReference type="AlphaFoldDB" id="B6HT03"/>
<keyword evidence="2" id="KW-0472">Membrane</keyword>
<keyword evidence="2" id="KW-0812">Transmembrane</keyword>
<protein>
    <submittedName>
        <fullName evidence="3">Uncharacterized protein</fullName>
    </submittedName>
</protein>
<dbReference type="EMBL" id="AM920437">
    <property type="protein sequence ID" value="CAP99883.1"/>
    <property type="molecule type" value="Genomic_DNA"/>
</dbReference>